<evidence type="ECO:0000256" key="3">
    <source>
        <dbReference type="ARBA" id="ARBA00022840"/>
    </source>
</evidence>
<keyword evidence="1" id="KW-0547">Nucleotide-binding</keyword>
<dbReference type="InterPro" id="IPR027417">
    <property type="entry name" value="P-loop_NTPase"/>
</dbReference>
<evidence type="ECO:0000259" key="4">
    <source>
        <dbReference type="PROSITE" id="PS51193"/>
    </source>
</evidence>
<evidence type="ECO:0000256" key="1">
    <source>
        <dbReference type="ARBA" id="ARBA00022741"/>
    </source>
</evidence>
<dbReference type="GO" id="GO:1904430">
    <property type="term" value="P:negative regulation of t-circle formation"/>
    <property type="evidence" value="ECO:0007669"/>
    <property type="project" value="TreeGrafter"/>
</dbReference>
<keyword evidence="3" id="KW-0067">ATP-binding</keyword>
<dbReference type="PANTHER" id="PTHR11472:SF34">
    <property type="entry name" value="REGULATOR OF TELOMERE ELONGATION HELICASE 1"/>
    <property type="match status" value="1"/>
</dbReference>
<dbReference type="STRING" id="37653.A0A0L8I4R2"/>
<dbReference type="SUPFAM" id="SSF52540">
    <property type="entry name" value="P-loop containing nucleoside triphosphate hydrolases"/>
    <property type="match status" value="1"/>
</dbReference>
<dbReference type="OrthoDB" id="19182at2759"/>
<dbReference type="GO" id="GO:0010569">
    <property type="term" value="P:regulation of double-strand break repair via homologous recombination"/>
    <property type="evidence" value="ECO:0007669"/>
    <property type="project" value="TreeGrafter"/>
</dbReference>
<dbReference type="GO" id="GO:0090657">
    <property type="term" value="P:telomeric loop disassembly"/>
    <property type="evidence" value="ECO:0007669"/>
    <property type="project" value="TreeGrafter"/>
</dbReference>
<evidence type="ECO:0000256" key="2">
    <source>
        <dbReference type="ARBA" id="ARBA00022801"/>
    </source>
</evidence>
<dbReference type="Pfam" id="PF04851">
    <property type="entry name" value="ResIII"/>
    <property type="match status" value="1"/>
</dbReference>
<dbReference type="PANTHER" id="PTHR11472">
    <property type="entry name" value="DNA REPAIR DEAD HELICASE RAD3/XP-D SUBFAMILY MEMBER"/>
    <property type="match status" value="1"/>
</dbReference>
<dbReference type="InterPro" id="IPR045028">
    <property type="entry name" value="DinG/Rad3-like"/>
</dbReference>
<dbReference type="InterPro" id="IPR006554">
    <property type="entry name" value="Helicase-like_DEXD_c2"/>
</dbReference>
<name>A0A0L8I4R2_OCTBM</name>
<evidence type="ECO:0000313" key="5">
    <source>
        <dbReference type="EMBL" id="KOF96035.1"/>
    </source>
</evidence>
<dbReference type="PROSITE" id="PS51193">
    <property type="entry name" value="HELICASE_ATP_BIND_2"/>
    <property type="match status" value="1"/>
</dbReference>
<proteinExistence type="predicted"/>
<sequence length="191" mass="20947">MPLLNVMGVNINFPFKPYECQKDYMKKVITCLQENQNGLLESPTGTGKTLCLLCSTLAWLQDYKAQVALKKQGRVQEFGESSKDEGNIVLDSLSNQLTTSTGASWGEAQEFEYIGDGGDDDDDDDDNCDDGGCDDDDDDNCDDGGCDDDDDCSDTHVAPKIIYASRTHSQLTQVVQELKRSAYSRSVNLGT</sequence>
<dbReference type="GO" id="GO:0003678">
    <property type="term" value="F:DNA helicase activity"/>
    <property type="evidence" value="ECO:0007669"/>
    <property type="project" value="InterPro"/>
</dbReference>
<organism evidence="5">
    <name type="scientific">Octopus bimaculoides</name>
    <name type="common">California two-spotted octopus</name>
    <dbReference type="NCBI Taxonomy" id="37653"/>
    <lineage>
        <taxon>Eukaryota</taxon>
        <taxon>Metazoa</taxon>
        <taxon>Spiralia</taxon>
        <taxon>Lophotrochozoa</taxon>
        <taxon>Mollusca</taxon>
        <taxon>Cephalopoda</taxon>
        <taxon>Coleoidea</taxon>
        <taxon>Octopodiformes</taxon>
        <taxon>Octopoda</taxon>
        <taxon>Incirrata</taxon>
        <taxon>Octopodidae</taxon>
        <taxon>Octopus</taxon>
    </lineage>
</organism>
<accession>A0A0L8I4R2</accession>
<gene>
    <name evidence="5" type="ORF">OCBIM_22036609mg</name>
</gene>
<dbReference type="InterPro" id="IPR006935">
    <property type="entry name" value="Helicase/UvrB_N"/>
</dbReference>
<dbReference type="GO" id="GO:0005524">
    <property type="term" value="F:ATP binding"/>
    <property type="evidence" value="ECO:0007669"/>
    <property type="project" value="UniProtKB-KW"/>
</dbReference>
<dbReference type="GO" id="GO:0070182">
    <property type="term" value="F:DNA polymerase binding"/>
    <property type="evidence" value="ECO:0007669"/>
    <property type="project" value="TreeGrafter"/>
</dbReference>
<dbReference type="GO" id="GO:0016818">
    <property type="term" value="F:hydrolase activity, acting on acid anhydrides, in phosphorus-containing anhydrides"/>
    <property type="evidence" value="ECO:0007669"/>
    <property type="project" value="InterPro"/>
</dbReference>
<reference evidence="5" key="1">
    <citation type="submission" date="2015-07" db="EMBL/GenBank/DDBJ databases">
        <title>MeaNS - Measles Nucleotide Surveillance Program.</title>
        <authorList>
            <person name="Tran T."/>
            <person name="Druce J."/>
        </authorList>
    </citation>
    <scope>NUCLEOTIDE SEQUENCE</scope>
    <source>
        <strain evidence="5">UCB-OBI-ISO-001</strain>
        <tissue evidence="5">Gonad</tissue>
    </source>
</reference>
<feature type="domain" description="Helicase ATP-binding" evidence="4">
    <location>
        <begin position="7"/>
        <end position="191"/>
    </location>
</feature>
<protein>
    <recommendedName>
        <fullName evidence="4">Helicase ATP-binding domain-containing protein</fullName>
    </recommendedName>
</protein>
<dbReference type="SMART" id="SM00488">
    <property type="entry name" value="DEXDc2"/>
    <property type="match status" value="1"/>
</dbReference>
<dbReference type="Gene3D" id="3.40.50.300">
    <property type="entry name" value="P-loop containing nucleotide triphosphate hydrolases"/>
    <property type="match status" value="1"/>
</dbReference>
<dbReference type="AlphaFoldDB" id="A0A0L8I4R2"/>
<dbReference type="GO" id="GO:0045910">
    <property type="term" value="P:negative regulation of DNA recombination"/>
    <property type="evidence" value="ECO:0007669"/>
    <property type="project" value="TreeGrafter"/>
</dbReference>
<dbReference type="GO" id="GO:0003677">
    <property type="term" value="F:DNA binding"/>
    <property type="evidence" value="ECO:0007669"/>
    <property type="project" value="InterPro"/>
</dbReference>
<dbReference type="InterPro" id="IPR014013">
    <property type="entry name" value="Helic_SF1/SF2_ATP-bd_DinG/Rad3"/>
</dbReference>
<dbReference type="GO" id="GO:0005634">
    <property type="term" value="C:nucleus"/>
    <property type="evidence" value="ECO:0007669"/>
    <property type="project" value="TreeGrafter"/>
</dbReference>
<dbReference type="EMBL" id="KQ416648">
    <property type="protein sequence ID" value="KOF96035.1"/>
    <property type="molecule type" value="Genomic_DNA"/>
</dbReference>
<keyword evidence="2" id="KW-0378">Hydrolase</keyword>